<feature type="chain" id="PRO_5041988623" evidence="10">
    <location>
        <begin position="22"/>
        <end position="242"/>
    </location>
</feature>
<proteinExistence type="inferred from homology"/>
<evidence type="ECO:0000313" key="13">
    <source>
        <dbReference type="Proteomes" id="UP001230051"/>
    </source>
</evidence>
<dbReference type="AlphaFoldDB" id="A0AAD8D6J0"/>
<keyword evidence="4 10" id="KW-0732">Signal</keyword>
<evidence type="ECO:0000256" key="6">
    <source>
        <dbReference type="ARBA" id="ARBA00022989"/>
    </source>
</evidence>
<evidence type="ECO:0000313" key="12">
    <source>
        <dbReference type="EMBL" id="KAK1163480.1"/>
    </source>
</evidence>
<evidence type="ECO:0000256" key="4">
    <source>
        <dbReference type="ARBA" id="ARBA00022729"/>
    </source>
</evidence>
<sequence>MLKPSTVSVAVFVILCVRGWCQKSEPLALRGEQSLFRGSDRYDFSYVLPAAALECFWHFAHQSGNFYFSYEVQWVTGIGKDRHITATVNSPEGLLMGSSQDVRGQINFRTKETGFFQICLSNFHNRFGSMQVFLNFGVYYDGFEEMQHQKEQEKKQLNDTLATIETSAARVQSYVFHMWRYYNFARMRQGTDYYLLLSNYNYVTWWSAAQSLVIVLSGFLQLYFLKRLFYTKTTTDTQKPRC</sequence>
<dbReference type="GO" id="GO:0005789">
    <property type="term" value="C:endoplasmic reticulum membrane"/>
    <property type="evidence" value="ECO:0007669"/>
    <property type="project" value="UniProtKB-SubCell"/>
</dbReference>
<feature type="domain" description="GOLD" evidence="11">
    <location>
        <begin position="53"/>
        <end position="138"/>
    </location>
</feature>
<feature type="signal peptide" evidence="10">
    <location>
        <begin position="1"/>
        <end position="21"/>
    </location>
</feature>
<dbReference type="PANTHER" id="PTHR22811">
    <property type="entry name" value="TRANSMEMBRANE EMP24 DOMAIN-CONTAINING PROTEIN"/>
    <property type="match status" value="1"/>
</dbReference>
<dbReference type="Pfam" id="PF01105">
    <property type="entry name" value="EMP24_GP25L"/>
    <property type="match status" value="1"/>
</dbReference>
<dbReference type="PROSITE" id="PS50866">
    <property type="entry name" value="GOLD"/>
    <property type="match status" value="1"/>
</dbReference>
<evidence type="ECO:0000256" key="7">
    <source>
        <dbReference type="ARBA" id="ARBA00023136"/>
    </source>
</evidence>
<accession>A0AAD8D6J0</accession>
<dbReference type="InterPro" id="IPR009038">
    <property type="entry name" value="GOLD_dom"/>
</dbReference>
<keyword evidence="13" id="KW-1185">Reference proteome</keyword>
<keyword evidence="7 9" id="KW-0472">Membrane</keyword>
<dbReference type="InterPro" id="IPR015720">
    <property type="entry name" value="Emp24-like"/>
</dbReference>
<comment type="subcellular location">
    <subcellularLocation>
        <location evidence="1">Endoplasmic reticulum membrane</location>
        <topology evidence="1">Single-pass type I membrane protein</topology>
    </subcellularLocation>
    <subcellularLocation>
        <location evidence="8">Membrane</location>
        <topology evidence="8">Single-pass type I membrane protein</topology>
    </subcellularLocation>
</comment>
<evidence type="ECO:0000256" key="10">
    <source>
        <dbReference type="SAM" id="SignalP"/>
    </source>
</evidence>
<dbReference type="Proteomes" id="UP001230051">
    <property type="component" value="Unassembled WGS sequence"/>
</dbReference>
<evidence type="ECO:0000256" key="1">
    <source>
        <dbReference type="ARBA" id="ARBA00004115"/>
    </source>
</evidence>
<name>A0AAD8D6J0_ACIOX</name>
<keyword evidence="5" id="KW-0256">Endoplasmic reticulum</keyword>
<evidence type="ECO:0000256" key="2">
    <source>
        <dbReference type="ARBA" id="ARBA00007104"/>
    </source>
</evidence>
<comment type="caution">
    <text evidence="12">The sequence shown here is derived from an EMBL/GenBank/DDBJ whole genome shotgun (WGS) entry which is preliminary data.</text>
</comment>
<dbReference type="EMBL" id="JAGXEW010000015">
    <property type="protein sequence ID" value="KAK1163480.1"/>
    <property type="molecule type" value="Genomic_DNA"/>
</dbReference>
<evidence type="ECO:0000256" key="9">
    <source>
        <dbReference type="SAM" id="Phobius"/>
    </source>
</evidence>
<evidence type="ECO:0000256" key="3">
    <source>
        <dbReference type="ARBA" id="ARBA00022692"/>
    </source>
</evidence>
<dbReference type="SMART" id="SM01190">
    <property type="entry name" value="EMP24_GP25L"/>
    <property type="match status" value="1"/>
</dbReference>
<evidence type="ECO:0000259" key="11">
    <source>
        <dbReference type="PROSITE" id="PS50866"/>
    </source>
</evidence>
<gene>
    <name evidence="12" type="primary">TMED6</name>
    <name evidence="12" type="ORF">AOXY_G16973</name>
</gene>
<evidence type="ECO:0000256" key="5">
    <source>
        <dbReference type="ARBA" id="ARBA00022824"/>
    </source>
</evidence>
<comment type="similarity">
    <text evidence="2 8">Belongs to the EMP24/GP25L family.</text>
</comment>
<reference evidence="12" key="1">
    <citation type="submission" date="2022-02" db="EMBL/GenBank/DDBJ databases">
        <title>Atlantic sturgeon de novo genome assembly.</title>
        <authorList>
            <person name="Stock M."/>
            <person name="Klopp C."/>
            <person name="Guiguen Y."/>
            <person name="Cabau C."/>
            <person name="Parinello H."/>
            <person name="Santidrian Yebra-Pimentel E."/>
            <person name="Kuhl H."/>
            <person name="Dirks R.P."/>
            <person name="Guessner J."/>
            <person name="Wuertz S."/>
            <person name="Du K."/>
            <person name="Schartl M."/>
        </authorList>
    </citation>
    <scope>NUCLEOTIDE SEQUENCE</scope>
    <source>
        <strain evidence="12">STURGEONOMICS-FGT-2020</strain>
        <tissue evidence="12">Whole blood</tissue>
    </source>
</reference>
<feature type="transmembrane region" description="Helical" evidence="9">
    <location>
        <begin position="205"/>
        <end position="225"/>
    </location>
</feature>
<evidence type="ECO:0000256" key="8">
    <source>
        <dbReference type="RuleBase" id="RU003827"/>
    </source>
</evidence>
<keyword evidence="6 9" id="KW-1133">Transmembrane helix</keyword>
<keyword evidence="3 8" id="KW-0812">Transmembrane</keyword>
<organism evidence="12 13">
    <name type="scientific">Acipenser oxyrinchus oxyrinchus</name>
    <dbReference type="NCBI Taxonomy" id="40147"/>
    <lineage>
        <taxon>Eukaryota</taxon>
        <taxon>Metazoa</taxon>
        <taxon>Chordata</taxon>
        <taxon>Craniata</taxon>
        <taxon>Vertebrata</taxon>
        <taxon>Euteleostomi</taxon>
        <taxon>Actinopterygii</taxon>
        <taxon>Chondrostei</taxon>
        <taxon>Acipenseriformes</taxon>
        <taxon>Acipenseridae</taxon>
        <taxon>Acipenser</taxon>
    </lineage>
</organism>
<protein>
    <submittedName>
        <fullName evidence="12">Transmembrane emp24 domain-containing protein 6</fullName>
    </submittedName>
</protein>